<gene>
    <name evidence="2" type="ORF">U2I54_07805</name>
</gene>
<evidence type="ECO:0000313" key="3">
    <source>
        <dbReference type="Proteomes" id="UP001291930"/>
    </source>
</evidence>
<comment type="caution">
    <text evidence="2">The sequence shown here is derived from an EMBL/GenBank/DDBJ whole genome shotgun (WGS) entry which is preliminary data.</text>
</comment>
<dbReference type="Proteomes" id="UP001291930">
    <property type="component" value="Unassembled WGS sequence"/>
</dbReference>
<feature type="transmembrane region" description="Helical" evidence="1">
    <location>
        <begin position="128"/>
        <end position="151"/>
    </location>
</feature>
<evidence type="ECO:0000313" key="2">
    <source>
        <dbReference type="EMBL" id="MDZ5607000.1"/>
    </source>
</evidence>
<keyword evidence="1" id="KW-0472">Membrane</keyword>
<keyword evidence="1" id="KW-0812">Transmembrane</keyword>
<feature type="transmembrane region" description="Helical" evidence="1">
    <location>
        <begin position="214"/>
        <end position="238"/>
    </location>
</feature>
<dbReference type="InterPro" id="IPR010380">
    <property type="entry name" value="DUF975"/>
</dbReference>
<feature type="transmembrane region" description="Helical" evidence="1">
    <location>
        <begin position="244"/>
        <end position="265"/>
    </location>
</feature>
<evidence type="ECO:0000256" key="1">
    <source>
        <dbReference type="SAM" id="Phobius"/>
    </source>
</evidence>
<dbReference type="PANTHER" id="PTHR40076">
    <property type="entry name" value="MEMBRANE PROTEIN-RELATED"/>
    <property type="match status" value="1"/>
</dbReference>
<name>A0ABU5JU97_9BACI</name>
<keyword evidence="1" id="KW-1133">Transmembrane helix</keyword>
<feature type="transmembrane region" description="Helical" evidence="1">
    <location>
        <begin position="157"/>
        <end position="179"/>
    </location>
</feature>
<protein>
    <submittedName>
        <fullName evidence="2">DUF975 family protein</fullName>
    </submittedName>
</protein>
<organism evidence="2 3">
    <name type="scientific">Bacillus bingmayongensis</name>
    <dbReference type="NCBI Taxonomy" id="1150157"/>
    <lineage>
        <taxon>Bacteria</taxon>
        <taxon>Bacillati</taxon>
        <taxon>Bacillota</taxon>
        <taxon>Bacilli</taxon>
        <taxon>Bacillales</taxon>
        <taxon>Bacillaceae</taxon>
        <taxon>Bacillus</taxon>
    </lineage>
</organism>
<dbReference type="RefSeq" id="WP_374217289.1">
    <property type="nucleotide sequence ID" value="NZ_JAXOVW010000011.1"/>
</dbReference>
<feature type="transmembrane region" description="Helical" evidence="1">
    <location>
        <begin position="68"/>
        <end position="95"/>
    </location>
</feature>
<dbReference type="EMBL" id="JAXOVW010000011">
    <property type="protein sequence ID" value="MDZ5607000.1"/>
    <property type="molecule type" value="Genomic_DNA"/>
</dbReference>
<reference evidence="3" key="1">
    <citation type="submission" date="2023-11" db="EMBL/GenBank/DDBJ databases">
        <title>Genome Sequence of Bacillus pseudomycoides stain BUPM19.</title>
        <authorList>
            <person name="Farhat A."/>
        </authorList>
    </citation>
    <scope>NUCLEOTIDE SEQUENCE [LARGE SCALE GENOMIC DNA]</scope>
    <source>
        <strain evidence="3">BUPM19</strain>
    </source>
</reference>
<proteinExistence type="predicted"/>
<dbReference type="Pfam" id="PF06161">
    <property type="entry name" value="DUF975"/>
    <property type="match status" value="1"/>
</dbReference>
<keyword evidence="3" id="KW-1185">Reference proteome</keyword>
<sequence length="280" mass="32093">MISEMKREALQSLKGKWGLGVGATSLYLILNWILGFLLMVIIIMPFSLLSDFIKESVNPFQSESLSTISIVLTIILVILVNVVNCISTGITLYGYSNTILQLRRGNATIDSLFEGFRGFRRMLHATKAMFFIFLYTGSWIPSIMIGFPSFFEETDNVGILSLYVILLLASCVFVAIRYFSYAMTYFIMIDYPEYSALQAMKESKKMMKGHKMDLFLLWLSFIGWGILLFFSVLLLTVFLFGIGLLFIFGILWLMPYIYTTTAVFYEKISNNDYKKEDTTF</sequence>
<dbReference type="PANTHER" id="PTHR40076:SF1">
    <property type="entry name" value="MEMBRANE PROTEIN"/>
    <property type="match status" value="1"/>
</dbReference>
<feature type="transmembrane region" description="Helical" evidence="1">
    <location>
        <begin position="21"/>
        <end position="48"/>
    </location>
</feature>
<accession>A0ABU5JU97</accession>